<feature type="transmembrane region" description="Helical" evidence="7">
    <location>
        <begin position="218"/>
        <end position="237"/>
    </location>
</feature>
<feature type="transmembrane region" description="Helical" evidence="7">
    <location>
        <begin position="115"/>
        <end position="135"/>
    </location>
</feature>
<keyword evidence="9" id="KW-1185">Reference proteome</keyword>
<feature type="transmembrane region" description="Helical" evidence="7">
    <location>
        <begin position="243"/>
        <end position="264"/>
    </location>
</feature>
<dbReference type="PANTHER" id="PTHR42775">
    <property type="entry name" value="PERMEASE RV2963-RELATED"/>
    <property type="match status" value="1"/>
</dbReference>
<evidence type="ECO:0008006" key="10">
    <source>
        <dbReference type="Google" id="ProtNLM"/>
    </source>
</evidence>
<proteinExistence type="inferred from homology"/>
<evidence type="ECO:0000256" key="5">
    <source>
        <dbReference type="ARBA" id="ARBA00022989"/>
    </source>
</evidence>
<dbReference type="GO" id="GO:0005886">
    <property type="term" value="C:plasma membrane"/>
    <property type="evidence" value="ECO:0007669"/>
    <property type="project" value="UniProtKB-SubCell"/>
</dbReference>
<feature type="transmembrane region" description="Helical" evidence="7">
    <location>
        <begin position="187"/>
        <end position="206"/>
    </location>
</feature>
<dbReference type="InterPro" id="IPR053166">
    <property type="entry name" value="UPF0718_permease"/>
</dbReference>
<sequence>MWEQLGQSAITSLGFFWKAGWAFVLGYLISSMIQAFIPQGKLAGYIGKYNVKSIGLATLFGAISSSCSFAALAAGKSLFKKGAHFIATLAFLFASTNLVIELGILIYIFLGWQFVVAEIIGGILLIIVVSVLARITMPKKWVQAARERTEDEQQEEFDWKKKIRTKEGWYQVGHEFVMNWQMVWKDITIGFTIAGIMATFVPESFWEGLFMAGTDGGFWVVLENALIAPLAAALTFIGSMGNIPISTILASSGVTFAGIMAFIYSDLIVPPIVMVNKKYYGWKLALYIAGIFYVSIVATALLIHGGFAALGILPESGRQIMNESPFQIDYTFWFNIVFALIALFALWLFRQFKKSGAHAGMMSMEGDSRFKTIVTWICIAFLAIGTLLHFVLML</sequence>
<evidence type="ECO:0000256" key="1">
    <source>
        <dbReference type="ARBA" id="ARBA00004651"/>
    </source>
</evidence>
<evidence type="ECO:0000313" key="8">
    <source>
        <dbReference type="EMBL" id="SDL94816.1"/>
    </source>
</evidence>
<feature type="transmembrane region" description="Helical" evidence="7">
    <location>
        <begin position="15"/>
        <end position="37"/>
    </location>
</feature>
<keyword evidence="5 7" id="KW-1133">Transmembrane helix</keyword>
<dbReference type="STRING" id="482461.SAMN05216244_1323"/>
<evidence type="ECO:0000256" key="4">
    <source>
        <dbReference type="ARBA" id="ARBA00022692"/>
    </source>
</evidence>
<keyword evidence="6 7" id="KW-0472">Membrane</keyword>
<gene>
    <name evidence="8" type="ORF">SAMN05216244_1323</name>
</gene>
<organism evidence="8 9">
    <name type="scientific">Sediminibacillus halophilus</name>
    <dbReference type="NCBI Taxonomy" id="482461"/>
    <lineage>
        <taxon>Bacteria</taxon>
        <taxon>Bacillati</taxon>
        <taxon>Bacillota</taxon>
        <taxon>Bacilli</taxon>
        <taxon>Bacillales</taxon>
        <taxon>Bacillaceae</taxon>
        <taxon>Sediminibacillus</taxon>
    </lineage>
</organism>
<evidence type="ECO:0000256" key="3">
    <source>
        <dbReference type="ARBA" id="ARBA00022475"/>
    </source>
</evidence>
<comment type="subcellular location">
    <subcellularLocation>
        <location evidence="1">Cell membrane</location>
        <topology evidence="1">Multi-pass membrane protein</topology>
    </subcellularLocation>
</comment>
<dbReference type="InterPro" id="IPR005524">
    <property type="entry name" value="DUF318"/>
</dbReference>
<evidence type="ECO:0000256" key="6">
    <source>
        <dbReference type="ARBA" id="ARBA00023136"/>
    </source>
</evidence>
<dbReference type="EMBL" id="FNHF01000001">
    <property type="protein sequence ID" value="SDL94816.1"/>
    <property type="molecule type" value="Genomic_DNA"/>
</dbReference>
<comment type="similarity">
    <text evidence="2">Belongs to the UPF0718 family.</text>
</comment>
<dbReference type="Proteomes" id="UP000182347">
    <property type="component" value="Unassembled WGS sequence"/>
</dbReference>
<feature type="transmembrane region" description="Helical" evidence="7">
    <location>
        <begin position="370"/>
        <end position="392"/>
    </location>
</feature>
<keyword evidence="3" id="KW-1003">Cell membrane</keyword>
<accession>A0A1G9P7Q9</accession>
<dbReference type="Pfam" id="PF03773">
    <property type="entry name" value="ArsP_1"/>
    <property type="match status" value="1"/>
</dbReference>
<name>A0A1G9P7Q9_9BACI</name>
<evidence type="ECO:0000256" key="7">
    <source>
        <dbReference type="SAM" id="Phobius"/>
    </source>
</evidence>
<feature type="transmembrane region" description="Helical" evidence="7">
    <location>
        <begin position="85"/>
        <end position="108"/>
    </location>
</feature>
<evidence type="ECO:0000256" key="2">
    <source>
        <dbReference type="ARBA" id="ARBA00006386"/>
    </source>
</evidence>
<dbReference type="OrthoDB" id="9811980at2"/>
<dbReference type="AlphaFoldDB" id="A0A1G9P7Q9"/>
<evidence type="ECO:0000313" key="9">
    <source>
        <dbReference type="Proteomes" id="UP000182347"/>
    </source>
</evidence>
<feature type="transmembrane region" description="Helical" evidence="7">
    <location>
        <begin position="284"/>
        <end position="310"/>
    </location>
</feature>
<feature type="transmembrane region" description="Helical" evidence="7">
    <location>
        <begin position="330"/>
        <end position="349"/>
    </location>
</feature>
<feature type="transmembrane region" description="Helical" evidence="7">
    <location>
        <begin position="49"/>
        <end position="73"/>
    </location>
</feature>
<keyword evidence="4 7" id="KW-0812">Transmembrane</keyword>
<reference evidence="9" key="1">
    <citation type="submission" date="2016-10" db="EMBL/GenBank/DDBJ databases">
        <authorList>
            <person name="Varghese N."/>
            <person name="Submissions S."/>
        </authorList>
    </citation>
    <scope>NUCLEOTIDE SEQUENCE [LARGE SCALE GENOMIC DNA]</scope>
    <source>
        <strain evidence="9">CGMCC 1.6199</strain>
    </source>
</reference>
<protein>
    <recommendedName>
        <fullName evidence="10">Permease</fullName>
    </recommendedName>
</protein>
<dbReference type="PANTHER" id="PTHR42775:SF1">
    <property type="entry name" value="PERMEASE RV2963-RELATED"/>
    <property type="match status" value="1"/>
</dbReference>